<dbReference type="Proteomes" id="UP001060085">
    <property type="component" value="Linkage Group LG04"/>
</dbReference>
<protein>
    <submittedName>
        <fullName evidence="1">Uncharacterized protein</fullName>
    </submittedName>
</protein>
<sequence length="168" mass="18635">MPIVLQDGVFLLYGCCDPFNEKALRASRGASFQLPIVSDEWTHLKSLKEEFEMRILARHPANNAESKLVSSLSRDFADSLAETLLCLVLGSEGSGLSENSRQECELVSIPMAEEFESLNVSVASGIFLYMLQPITMVQSIIIGSYESLHMKLRINQFGLSLLMILTMA</sequence>
<gene>
    <name evidence="1" type="ORF">M9H77_19132</name>
</gene>
<accession>A0ACC0B9H8</accession>
<name>A0ACC0B9H8_CATRO</name>
<evidence type="ECO:0000313" key="2">
    <source>
        <dbReference type="Proteomes" id="UP001060085"/>
    </source>
</evidence>
<dbReference type="EMBL" id="CM044704">
    <property type="protein sequence ID" value="KAI5669279.1"/>
    <property type="molecule type" value="Genomic_DNA"/>
</dbReference>
<comment type="caution">
    <text evidence="1">The sequence shown here is derived from an EMBL/GenBank/DDBJ whole genome shotgun (WGS) entry which is preliminary data.</text>
</comment>
<organism evidence="1 2">
    <name type="scientific">Catharanthus roseus</name>
    <name type="common">Madagascar periwinkle</name>
    <name type="synonym">Vinca rosea</name>
    <dbReference type="NCBI Taxonomy" id="4058"/>
    <lineage>
        <taxon>Eukaryota</taxon>
        <taxon>Viridiplantae</taxon>
        <taxon>Streptophyta</taxon>
        <taxon>Embryophyta</taxon>
        <taxon>Tracheophyta</taxon>
        <taxon>Spermatophyta</taxon>
        <taxon>Magnoliopsida</taxon>
        <taxon>eudicotyledons</taxon>
        <taxon>Gunneridae</taxon>
        <taxon>Pentapetalae</taxon>
        <taxon>asterids</taxon>
        <taxon>lamiids</taxon>
        <taxon>Gentianales</taxon>
        <taxon>Apocynaceae</taxon>
        <taxon>Rauvolfioideae</taxon>
        <taxon>Vinceae</taxon>
        <taxon>Catharanthinae</taxon>
        <taxon>Catharanthus</taxon>
    </lineage>
</organism>
<reference evidence="2" key="1">
    <citation type="journal article" date="2023" name="Nat. Plants">
        <title>Single-cell RNA sequencing provides a high-resolution roadmap for understanding the multicellular compartmentation of specialized metabolism.</title>
        <authorList>
            <person name="Sun S."/>
            <person name="Shen X."/>
            <person name="Li Y."/>
            <person name="Li Y."/>
            <person name="Wang S."/>
            <person name="Li R."/>
            <person name="Zhang H."/>
            <person name="Shen G."/>
            <person name="Guo B."/>
            <person name="Wei J."/>
            <person name="Xu J."/>
            <person name="St-Pierre B."/>
            <person name="Chen S."/>
            <person name="Sun C."/>
        </authorList>
    </citation>
    <scope>NUCLEOTIDE SEQUENCE [LARGE SCALE GENOMIC DNA]</scope>
</reference>
<evidence type="ECO:0000313" key="1">
    <source>
        <dbReference type="EMBL" id="KAI5669279.1"/>
    </source>
</evidence>
<proteinExistence type="predicted"/>
<keyword evidence="2" id="KW-1185">Reference proteome</keyword>